<evidence type="ECO:0000313" key="4">
    <source>
        <dbReference type="Proteomes" id="UP001595859"/>
    </source>
</evidence>
<dbReference type="SUPFAM" id="SSF54197">
    <property type="entry name" value="HIT-like"/>
    <property type="match status" value="1"/>
</dbReference>
<dbReference type="PANTHER" id="PTHR23089">
    <property type="entry name" value="HISTIDINE TRIAD HIT PROTEIN"/>
    <property type="match status" value="1"/>
</dbReference>
<accession>A0ABV9S9V8</accession>
<evidence type="ECO:0000256" key="1">
    <source>
        <dbReference type="PROSITE-ProRule" id="PRU00464"/>
    </source>
</evidence>
<dbReference type="PROSITE" id="PS51084">
    <property type="entry name" value="HIT_2"/>
    <property type="match status" value="1"/>
</dbReference>
<organism evidence="3 4">
    <name type="scientific">Actinophytocola glycyrrhizae</name>
    <dbReference type="NCBI Taxonomy" id="2044873"/>
    <lineage>
        <taxon>Bacteria</taxon>
        <taxon>Bacillati</taxon>
        <taxon>Actinomycetota</taxon>
        <taxon>Actinomycetes</taxon>
        <taxon>Pseudonocardiales</taxon>
        <taxon>Pseudonocardiaceae</taxon>
    </lineage>
</organism>
<dbReference type="InterPro" id="IPR001310">
    <property type="entry name" value="Histidine_triad_HIT"/>
</dbReference>
<sequence>MADNDCLFCKIIAGDIPSTEVLSTDTTYAFRDINPQAQVHVLVVPRTHYEDAEALAEAPRELADVISAGAAVAKQEGIDQSGFRLVLNTGEHAGRTVFHAHLHVLGGEQLGLFGRPGH</sequence>
<comment type="caution">
    <text evidence="3">The sequence shown here is derived from an EMBL/GenBank/DDBJ whole genome shotgun (WGS) entry which is preliminary data.</text>
</comment>
<dbReference type="RefSeq" id="WP_378058532.1">
    <property type="nucleotide sequence ID" value="NZ_JBHSIS010000010.1"/>
</dbReference>
<dbReference type="EMBL" id="JBHSIS010000010">
    <property type="protein sequence ID" value="MFC4856569.1"/>
    <property type="molecule type" value="Genomic_DNA"/>
</dbReference>
<dbReference type="CDD" id="cd01276">
    <property type="entry name" value="PKCI_related"/>
    <property type="match status" value="1"/>
</dbReference>
<dbReference type="Proteomes" id="UP001595859">
    <property type="component" value="Unassembled WGS sequence"/>
</dbReference>
<dbReference type="Pfam" id="PF01230">
    <property type="entry name" value="HIT"/>
    <property type="match status" value="1"/>
</dbReference>
<protein>
    <submittedName>
        <fullName evidence="3">Histidine triad nucleotide-binding protein</fullName>
    </submittedName>
</protein>
<dbReference type="Gene3D" id="3.30.428.10">
    <property type="entry name" value="HIT-like"/>
    <property type="match status" value="1"/>
</dbReference>
<dbReference type="InterPro" id="IPR011146">
    <property type="entry name" value="HIT-like"/>
</dbReference>
<keyword evidence="4" id="KW-1185">Reference proteome</keyword>
<proteinExistence type="predicted"/>
<feature type="short sequence motif" description="Histidine triad motif" evidence="1">
    <location>
        <begin position="99"/>
        <end position="103"/>
    </location>
</feature>
<evidence type="ECO:0000313" key="3">
    <source>
        <dbReference type="EMBL" id="MFC4856569.1"/>
    </source>
</evidence>
<gene>
    <name evidence="3" type="ORF">ACFPCV_23950</name>
</gene>
<name>A0ABV9S9V8_9PSEU</name>
<dbReference type="InterPro" id="IPR036265">
    <property type="entry name" value="HIT-like_sf"/>
</dbReference>
<dbReference type="PRINTS" id="PR00332">
    <property type="entry name" value="HISTRIAD"/>
</dbReference>
<evidence type="ECO:0000259" key="2">
    <source>
        <dbReference type="PROSITE" id="PS51084"/>
    </source>
</evidence>
<feature type="domain" description="HIT" evidence="2">
    <location>
        <begin position="7"/>
        <end position="115"/>
    </location>
</feature>
<reference evidence="4" key="1">
    <citation type="journal article" date="2019" name="Int. J. Syst. Evol. Microbiol.">
        <title>The Global Catalogue of Microorganisms (GCM) 10K type strain sequencing project: providing services to taxonomists for standard genome sequencing and annotation.</title>
        <authorList>
            <consortium name="The Broad Institute Genomics Platform"/>
            <consortium name="The Broad Institute Genome Sequencing Center for Infectious Disease"/>
            <person name="Wu L."/>
            <person name="Ma J."/>
        </authorList>
    </citation>
    <scope>NUCLEOTIDE SEQUENCE [LARGE SCALE GENOMIC DNA]</scope>
    <source>
        <strain evidence="4">ZS-22-S1</strain>
    </source>
</reference>